<organism evidence="1 2">
    <name type="scientific">Methylocystis rosea</name>
    <dbReference type="NCBI Taxonomy" id="173366"/>
    <lineage>
        <taxon>Bacteria</taxon>
        <taxon>Pseudomonadati</taxon>
        <taxon>Pseudomonadota</taxon>
        <taxon>Alphaproteobacteria</taxon>
        <taxon>Hyphomicrobiales</taxon>
        <taxon>Methylocystaceae</taxon>
        <taxon>Methylocystis</taxon>
    </lineage>
</organism>
<dbReference type="Proteomes" id="UP000273982">
    <property type="component" value="Chromosome"/>
</dbReference>
<dbReference type="KEGG" id="mros:EHO51_02165"/>
<protein>
    <recommendedName>
        <fullName evidence="3">Porin</fullName>
    </recommendedName>
</protein>
<evidence type="ECO:0008006" key="3">
    <source>
        <dbReference type="Google" id="ProtNLM"/>
    </source>
</evidence>
<proteinExistence type="predicted"/>
<dbReference type="SUPFAM" id="SSF56935">
    <property type="entry name" value="Porins"/>
    <property type="match status" value="1"/>
</dbReference>
<dbReference type="EMBL" id="CP034086">
    <property type="protein sequence ID" value="AZG75640.1"/>
    <property type="molecule type" value="Genomic_DNA"/>
</dbReference>
<evidence type="ECO:0000313" key="1">
    <source>
        <dbReference type="EMBL" id="AZG75640.1"/>
    </source>
</evidence>
<accession>A0A3G8M3P8</accession>
<name>A0A3G8M3P8_9HYPH</name>
<reference evidence="1 2" key="1">
    <citation type="submission" date="2018-11" db="EMBL/GenBank/DDBJ databases">
        <title>Genome squencing of methanotrophic bacteria isolated from alkaline groundwater in Korea.</title>
        <authorList>
            <person name="Nguyen L.N."/>
        </authorList>
    </citation>
    <scope>NUCLEOTIDE SEQUENCE [LARGE SCALE GENOMIC DNA]</scope>
    <source>
        <strain evidence="1 2">GW6</strain>
    </source>
</reference>
<dbReference type="AlphaFoldDB" id="A0A3G8M3P8"/>
<gene>
    <name evidence="1" type="ORF">EHO51_02165</name>
</gene>
<sequence>MQTRQNAKVFFRAEPFWSGAKAGINLLKDVKRSAISLTAAGVLALLPPHHAMAMTDKEQLQMLLGQVKQLKARMDKKDRDEQERRRAETVNARSANVRETALTPVAAVAMPRIPDRFVYKGLEIIPGGFLALESVWRNHWVGADVATPFNAIPYGFATAGHTDEFHFSARATRPALLVRGDLSPTTHIQGYFETDFLGAAQTANANQSNSYNLRVRQAYTNIDNDDYGLHFTAGQTWSLVTMNSLGTRPDTSLQPPTIDHNYMPGYVWDRNPGIRIYKDFGKQFWLALAAEGSANTFAAPGPGFGPVSTLLPNNLGIPAPALLALATNGGSLNTLDTYSFNRLPDLVGKAAWDAPLGDRTVHLEAFGVAREMTERVYFGNHRVWVGGVGAGAIIPIIPKLLEFQVSGMIGRGVGRLASSQLPDATYTAFGALQPLYQRSLLVGATLHPTPQTDVFAFAGGDIAGKNPQVTAINGTIFAGGYGNPLYNNIGCNLENSISQVTPGVAAAVPLAALGNPLFNCSGQTHALREITTGAWHTLYEGPAGKIRVGVQFAHIIRNGFNAVGGAPRGSENTILTSFRYFPF</sequence>
<evidence type="ECO:0000313" key="2">
    <source>
        <dbReference type="Proteomes" id="UP000273982"/>
    </source>
</evidence>